<dbReference type="PANTHER" id="PTHR20857">
    <property type="entry name" value="THIAMINE-PHOSPHATE PYROPHOSPHORYLASE"/>
    <property type="match status" value="1"/>
</dbReference>
<dbReference type="AlphaFoldDB" id="A0A4R7J5Z1"/>
<comment type="caution">
    <text evidence="6">The sequence shown here is derived from an EMBL/GenBank/DDBJ whole genome shotgun (WGS) entry which is preliminary data.</text>
</comment>
<feature type="region of interest" description="Disordered" evidence="4">
    <location>
        <begin position="215"/>
        <end position="238"/>
    </location>
</feature>
<organism evidence="6 7">
    <name type="scientific">Naumannella halotolerans</name>
    <dbReference type="NCBI Taxonomy" id="993414"/>
    <lineage>
        <taxon>Bacteria</taxon>
        <taxon>Bacillati</taxon>
        <taxon>Actinomycetota</taxon>
        <taxon>Actinomycetes</taxon>
        <taxon>Propionibacteriales</taxon>
        <taxon>Propionibacteriaceae</taxon>
        <taxon>Naumannella</taxon>
    </lineage>
</organism>
<accession>A0A4R7J5Z1</accession>
<dbReference type="InterPro" id="IPR036206">
    <property type="entry name" value="ThiamineP_synth_sf"/>
</dbReference>
<keyword evidence="3" id="KW-0784">Thiamine biosynthesis</keyword>
<dbReference type="GO" id="GO:0004789">
    <property type="term" value="F:thiamine-phosphate diphosphorylase activity"/>
    <property type="evidence" value="ECO:0007669"/>
    <property type="project" value="TreeGrafter"/>
</dbReference>
<feature type="compositionally biased region" description="Basic and acidic residues" evidence="4">
    <location>
        <begin position="215"/>
        <end position="226"/>
    </location>
</feature>
<evidence type="ECO:0000313" key="6">
    <source>
        <dbReference type="EMBL" id="TDT32781.1"/>
    </source>
</evidence>
<feature type="domain" description="Thiamine phosphate synthase/TenI" evidence="5">
    <location>
        <begin position="23"/>
        <end position="199"/>
    </location>
</feature>
<evidence type="ECO:0000313" key="7">
    <source>
        <dbReference type="Proteomes" id="UP000295371"/>
    </source>
</evidence>
<dbReference type="InterPro" id="IPR013785">
    <property type="entry name" value="Aldolase_TIM"/>
</dbReference>
<dbReference type="SUPFAM" id="SSF51391">
    <property type="entry name" value="Thiamin phosphate synthase"/>
    <property type="match status" value="1"/>
</dbReference>
<name>A0A4R7J5Z1_9ACTN</name>
<evidence type="ECO:0000256" key="2">
    <source>
        <dbReference type="ARBA" id="ARBA00004948"/>
    </source>
</evidence>
<proteinExistence type="predicted"/>
<dbReference type="GO" id="GO:0005737">
    <property type="term" value="C:cytoplasm"/>
    <property type="evidence" value="ECO:0007669"/>
    <property type="project" value="TreeGrafter"/>
</dbReference>
<dbReference type="EMBL" id="SOAW01000001">
    <property type="protein sequence ID" value="TDT32781.1"/>
    <property type="molecule type" value="Genomic_DNA"/>
</dbReference>
<evidence type="ECO:0000256" key="3">
    <source>
        <dbReference type="ARBA" id="ARBA00022977"/>
    </source>
</evidence>
<evidence type="ECO:0000259" key="5">
    <source>
        <dbReference type="Pfam" id="PF02581"/>
    </source>
</evidence>
<gene>
    <name evidence="6" type="ORF">CLV29_0369</name>
</gene>
<dbReference type="Proteomes" id="UP000295371">
    <property type="component" value="Unassembled WGS sequence"/>
</dbReference>
<dbReference type="Pfam" id="PF02581">
    <property type="entry name" value="TMP-TENI"/>
    <property type="match status" value="1"/>
</dbReference>
<dbReference type="Gene3D" id="3.20.20.70">
    <property type="entry name" value="Aldolase class I"/>
    <property type="match status" value="1"/>
</dbReference>
<protein>
    <submittedName>
        <fullName evidence="6">Thiamine-phosphate pyrophosphorylase</fullName>
    </submittedName>
</protein>
<evidence type="ECO:0000256" key="1">
    <source>
        <dbReference type="ARBA" id="ARBA00003814"/>
    </source>
</evidence>
<sequence>MLLGLTTRLRQARLYLRTSLRAGTGDFDEFLASVITGGVDIIEVSQPGVDPQLALDHLRRARAAAAARQKLIAVDDDPELAGRFRADVLRLADPAGSAQARTRLSPWALIGATVSEPAAAEAALADPEIAYLSVGPVFPGPGRSGTPAIGLDLIGQLTRTAPVGSAEAKPWFAAGGIDEHNLDQVLDAGARRIEVSAAIGDSPDPEAAARRLRQRLDERWRTDPQLRRSGPRLFGKRN</sequence>
<comment type="pathway">
    <text evidence="2">Cofactor biosynthesis; thiamine diphosphate biosynthesis.</text>
</comment>
<dbReference type="GO" id="GO:0009228">
    <property type="term" value="P:thiamine biosynthetic process"/>
    <property type="evidence" value="ECO:0007669"/>
    <property type="project" value="UniProtKB-KW"/>
</dbReference>
<reference evidence="6 7" key="1">
    <citation type="submission" date="2019-03" db="EMBL/GenBank/DDBJ databases">
        <title>Genomic Encyclopedia of Archaeal and Bacterial Type Strains, Phase II (KMG-II): from individual species to whole genera.</title>
        <authorList>
            <person name="Goeker M."/>
        </authorList>
    </citation>
    <scope>NUCLEOTIDE SEQUENCE [LARGE SCALE GENOMIC DNA]</scope>
    <source>
        <strain evidence="6 7">DSM 24323</strain>
    </source>
</reference>
<keyword evidence="7" id="KW-1185">Reference proteome</keyword>
<dbReference type="PANTHER" id="PTHR20857:SF15">
    <property type="entry name" value="THIAMINE-PHOSPHATE SYNTHASE"/>
    <property type="match status" value="1"/>
</dbReference>
<dbReference type="InterPro" id="IPR022998">
    <property type="entry name" value="ThiamineP_synth_TenI"/>
</dbReference>
<evidence type="ECO:0000256" key="4">
    <source>
        <dbReference type="SAM" id="MobiDB-lite"/>
    </source>
</evidence>
<comment type="function">
    <text evidence="1">Condenses 4-methyl-5-(beta-hydroxyethyl)thiazole monophosphate (THZ-P) and 2-methyl-4-amino-5-hydroxymethyl pyrimidine pyrophosphate (HMP-PP) to form thiamine monophosphate (TMP).</text>
</comment>
<dbReference type="CDD" id="cd00564">
    <property type="entry name" value="TMP_TenI"/>
    <property type="match status" value="1"/>
</dbReference>